<sequence length="71" mass="7964">MGNDLKTNSRLVFGFIESHFLKTKEKLSVGDIVIPGINIDDVQTIIYSLANRGKIEIDKSSIQPYITKILN</sequence>
<dbReference type="AlphaFoldDB" id="A0A1V4SW87"/>
<evidence type="ECO:0000313" key="1">
    <source>
        <dbReference type="EMBL" id="OPX47485.1"/>
    </source>
</evidence>
<dbReference type="RefSeq" id="WP_002599428.1">
    <property type="nucleotide sequence ID" value="NZ_LTAY01000047.1"/>
</dbReference>
<evidence type="ECO:0000313" key="2">
    <source>
        <dbReference type="Proteomes" id="UP000191448"/>
    </source>
</evidence>
<protein>
    <submittedName>
        <fullName evidence="1">Uncharacterized protein</fullName>
    </submittedName>
</protein>
<reference evidence="1 2" key="1">
    <citation type="submission" date="2016-02" db="EMBL/GenBank/DDBJ databases">
        <title>Genome sequence of Clostridium thermobutyricum DSM 4928.</title>
        <authorList>
            <person name="Poehlein A."/>
            <person name="Daniel R."/>
        </authorList>
    </citation>
    <scope>NUCLEOTIDE SEQUENCE [LARGE SCALE GENOMIC DNA]</scope>
    <source>
        <strain evidence="1 2">DSM 4928</strain>
    </source>
</reference>
<organism evidence="1 2">
    <name type="scientific">Clostridium thermobutyricum DSM 4928</name>
    <dbReference type="NCBI Taxonomy" id="1121339"/>
    <lineage>
        <taxon>Bacteria</taxon>
        <taxon>Bacillati</taxon>
        <taxon>Bacillota</taxon>
        <taxon>Clostridia</taxon>
        <taxon>Eubacteriales</taxon>
        <taxon>Clostridiaceae</taxon>
        <taxon>Clostridium</taxon>
    </lineage>
</organism>
<proteinExistence type="predicted"/>
<comment type="caution">
    <text evidence="1">The sequence shown here is derived from an EMBL/GenBank/DDBJ whole genome shotgun (WGS) entry which is preliminary data.</text>
</comment>
<name>A0A1V4SW87_9CLOT</name>
<dbReference type="EMBL" id="LTAY01000047">
    <property type="protein sequence ID" value="OPX47485.1"/>
    <property type="molecule type" value="Genomic_DNA"/>
</dbReference>
<gene>
    <name evidence="1" type="ORF">CLTHE_18350</name>
</gene>
<accession>A0A1V4SW87</accession>
<dbReference type="Proteomes" id="UP000191448">
    <property type="component" value="Unassembled WGS sequence"/>
</dbReference>